<name>A0A0E9SND1_ANGAN</name>
<dbReference type="AlphaFoldDB" id="A0A0E9SND1"/>
<protein>
    <submittedName>
        <fullName evidence="1">Uncharacterized protein</fullName>
    </submittedName>
</protein>
<organism evidence="1">
    <name type="scientific">Anguilla anguilla</name>
    <name type="common">European freshwater eel</name>
    <name type="synonym">Muraena anguilla</name>
    <dbReference type="NCBI Taxonomy" id="7936"/>
    <lineage>
        <taxon>Eukaryota</taxon>
        <taxon>Metazoa</taxon>
        <taxon>Chordata</taxon>
        <taxon>Craniata</taxon>
        <taxon>Vertebrata</taxon>
        <taxon>Euteleostomi</taxon>
        <taxon>Actinopterygii</taxon>
        <taxon>Neopterygii</taxon>
        <taxon>Teleostei</taxon>
        <taxon>Anguilliformes</taxon>
        <taxon>Anguillidae</taxon>
        <taxon>Anguilla</taxon>
    </lineage>
</organism>
<reference evidence="1" key="2">
    <citation type="journal article" date="2015" name="Fish Shellfish Immunol.">
        <title>Early steps in the European eel (Anguilla anguilla)-Vibrio vulnificus interaction in the gills: Role of the RtxA13 toxin.</title>
        <authorList>
            <person name="Callol A."/>
            <person name="Pajuelo D."/>
            <person name="Ebbesson L."/>
            <person name="Teles M."/>
            <person name="MacKenzie S."/>
            <person name="Amaro C."/>
        </authorList>
    </citation>
    <scope>NUCLEOTIDE SEQUENCE</scope>
</reference>
<proteinExistence type="predicted"/>
<accession>A0A0E9SND1</accession>
<reference evidence="1" key="1">
    <citation type="submission" date="2014-11" db="EMBL/GenBank/DDBJ databases">
        <authorList>
            <person name="Amaro Gonzalez C."/>
        </authorList>
    </citation>
    <scope>NUCLEOTIDE SEQUENCE</scope>
</reference>
<evidence type="ECO:0000313" key="1">
    <source>
        <dbReference type="EMBL" id="JAH42195.1"/>
    </source>
</evidence>
<sequence>MHVYGPTVCNWYNTSRRLTKHSRMK</sequence>
<dbReference type="EMBL" id="GBXM01066382">
    <property type="protein sequence ID" value="JAH42195.1"/>
    <property type="molecule type" value="Transcribed_RNA"/>
</dbReference>